<keyword evidence="14" id="KW-1185">Reference proteome</keyword>
<feature type="transmembrane region" description="Helical" evidence="13">
    <location>
        <begin position="171"/>
        <end position="188"/>
    </location>
</feature>
<evidence type="ECO:0000256" key="11">
    <source>
        <dbReference type="ARBA" id="ARBA00048323"/>
    </source>
</evidence>
<feature type="transmembrane region" description="Helical" evidence="13">
    <location>
        <begin position="61"/>
        <end position="78"/>
    </location>
</feature>
<comment type="pathway">
    <text evidence="2">Lipid metabolism; sphingolipid metabolism.</text>
</comment>
<comment type="catalytic activity">
    <reaction evidence="10">
        <text>N-(9Z-octadecenoyl)-sphing-4-enine + H2O = sphing-4-enine + (9Z)-octadecenoate</text>
        <dbReference type="Rhea" id="RHEA:41299"/>
        <dbReference type="ChEBI" id="CHEBI:15377"/>
        <dbReference type="ChEBI" id="CHEBI:30823"/>
        <dbReference type="ChEBI" id="CHEBI:57756"/>
        <dbReference type="ChEBI" id="CHEBI:77996"/>
    </reaction>
    <physiologicalReaction direction="left-to-right" evidence="10">
        <dbReference type="Rhea" id="RHEA:41300"/>
    </physiologicalReaction>
</comment>
<comment type="catalytic activity">
    <reaction evidence="11">
        <text>an N-acylsphing-4-enine + H2O = sphing-4-enine + a fatty acid</text>
        <dbReference type="Rhea" id="RHEA:20856"/>
        <dbReference type="ChEBI" id="CHEBI:15377"/>
        <dbReference type="ChEBI" id="CHEBI:28868"/>
        <dbReference type="ChEBI" id="CHEBI:52639"/>
        <dbReference type="ChEBI" id="CHEBI:57756"/>
        <dbReference type="EC" id="3.5.1.23"/>
    </reaction>
    <physiologicalReaction direction="left-to-right" evidence="11">
        <dbReference type="Rhea" id="RHEA:20857"/>
    </physiologicalReaction>
</comment>
<evidence type="ECO:0000256" key="1">
    <source>
        <dbReference type="ARBA" id="ARBA00004141"/>
    </source>
</evidence>
<keyword evidence="7" id="KW-0746">Sphingolipid metabolism</keyword>
<protein>
    <recommendedName>
        <fullName evidence="13">Alkaline ceramidase</fullName>
        <ecNumber evidence="13">3.5.1.-</ecNumber>
    </recommendedName>
</protein>
<organism evidence="14 15">
    <name type="scientific">Gekko japonicus</name>
    <name type="common">Schlegel's Japanese gecko</name>
    <dbReference type="NCBI Taxonomy" id="146911"/>
    <lineage>
        <taxon>Eukaryota</taxon>
        <taxon>Metazoa</taxon>
        <taxon>Chordata</taxon>
        <taxon>Craniata</taxon>
        <taxon>Vertebrata</taxon>
        <taxon>Euteleostomi</taxon>
        <taxon>Lepidosauria</taxon>
        <taxon>Squamata</taxon>
        <taxon>Bifurcata</taxon>
        <taxon>Gekkota</taxon>
        <taxon>Gekkonidae</taxon>
        <taxon>Gekkoninae</taxon>
        <taxon>Gekko</taxon>
    </lineage>
</organism>
<feature type="transmembrane region" description="Helical" evidence="13">
    <location>
        <begin position="208"/>
        <end position="230"/>
    </location>
</feature>
<evidence type="ECO:0000256" key="4">
    <source>
        <dbReference type="ARBA" id="ARBA00009780"/>
    </source>
</evidence>
<dbReference type="InterPro" id="IPR008901">
    <property type="entry name" value="ACER"/>
</dbReference>
<comment type="subcellular location">
    <subcellularLocation>
        <location evidence="1">Membrane</location>
        <topology evidence="1">Multi-pass membrane protein</topology>
    </subcellularLocation>
</comment>
<evidence type="ECO:0000256" key="6">
    <source>
        <dbReference type="ARBA" id="ARBA00022801"/>
    </source>
</evidence>
<keyword evidence="9 13" id="KW-0472">Membrane</keyword>
<feature type="transmembrane region" description="Helical" evidence="13">
    <location>
        <begin position="119"/>
        <end position="136"/>
    </location>
</feature>
<evidence type="ECO:0000256" key="3">
    <source>
        <dbReference type="ARBA" id="ARBA00004991"/>
    </source>
</evidence>
<accession>A0ABM1KQN6</accession>
<dbReference type="PANTHER" id="PTHR46139:SF2">
    <property type="entry name" value="ALKALINE CERAMIDASE 1"/>
    <property type="match status" value="1"/>
</dbReference>
<evidence type="ECO:0000313" key="14">
    <source>
        <dbReference type="Proteomes" id="UP000694871"/>
    </source>
</evidence>
<dbReference type="Proteomes" id="UP000694871">
    <property type="component" value="Unplaced"/>
</dbReference>
<dbReference type="EC" id="3.5.1.-" evidence="13"/>
<keyword evidence="5 13" id="KW-0812">Transmembrane</keyword>
<dbReference type="Pfam" id="PF05875">
    <property type="entry name" value="Ceramidase"/>
    <property type="match status" value="1"/>
</dbReference>
<proteinExistence type="inferred from homology"/>
<name>A0ABM1KQN6_GEKJA</name>
<evidence type="ECO:0000256" key="13">
    <source>
        <dbReference type="RuleBase" id="RU364079"/>
    </source>
</evidence>
<comment type="pathway">
    <text evidence="3">Sphingolipid metabolism.</text>
</comment>
<gene>
    <name evidence="15" type="primary">ACER1</name>
</gene>
<evidence type="ECO:0000256" key="9">
    <source>
        <dbReference type="ARBA" id="ARBA00023136"/>
    </source>
</evidence>
<feature type="transmembrane region" description="Helical" evidence="13">
    <location>
        <begin position="142"/>
        <end position="159"/>
    </location>
</feature>
<comment type="function">
    <text evidence="13">Hydrolyzes the sphingolipid ceramide into sphingosine and free fatty acid.</text>
</comment>
<evidence type="ECO:0000256" key="8">
    <source>
        <dbReference type="ARBA" id="ARBA00022989"/>
    </source>
</evidence>
<reference evidence="15" key="1">
    <citation type="submission" date="2025-08" db="UniProtKB">
        <authorList>
            <consortium name="RefSeq"/>
        </authorList>
    </citation>
    <scope>IDENTIFICATION</scope>
</reference>
<keyword evidence="8 13" id="KW-1133">Transmembrane helix</keyword>
<dbReference type="RefSeq" id="XP_015276023.1">
    <property type="nucleotide sequence ID" value="XM_015420537.1"/>
</dbReference>
<evidence type="ECO:0000256" key="10">
    <source>
        <dbReference type="ARBA" id="ARBA00047401"/>
    </source>
</evidence>
<dbReference type="GeneID" id="107118237"/>
<evidence type="ECO:0000256" key="2">
    <source>
        <dbReference type="ARBA" id="ARBA00004760"/>
    </source>
</evidence>
<keyword evidence="13" id="KW-0443">Lipid metabolism</keyword>
<evidence type="ECO:0000256" key="5">
    <source>
        <dbReference type="ARBA" id="ARBA00022692"/>
    </source>
</evidence>
<evidence type="ECO:0000313" key="15">
    <source>
        <dbReference type="RefSeq" id="XP_015276023.1"/>
    </source>
</evidence>
<sequence>MSSIFAYLSAEVDWCEGNFEHSEYIAEYYNTISNLIFFIMTPFMIILNFDYMKYRPGRVRSLAFMVVFIGVSSIYFHMTLSYAGQLLDELSILWTMGLSYGCWFPMHHFPPFIKNREQFAYMVGIVMVVSTIMSFIKPVVNAYALNSVAIHLLYVIFLEVKRNTNPRARRLAGITVIWWSIAISCWIADKFFCEFCRMINFCYLHSLWHIFINLALMYLSTLIIYLDVLYEMPGSEPNFLYWPSEKSLISLPYLVIGKSHKWC</sequence>
<feature type="transmembrane region" description="Helical" evidence="13">
    <location>
        <begin position="90"/>
        <end position="107"/>
    </location>
</feature>
<comment type="catalytic activity">
    <reaction evidence="12">
        <text>an N-acylsphinganine + H2O = sphinganine + a fatty acid</text>
        <dbReference type="Rhea" id="RHEA:33551"/>
        <dbReference type="ChEBI" id="CHEBI:15377"/>
        <dbReference type="ChEBI" id="CHEBI:28868"/>
        <dbReference type="ChEBI" id="CHEBI:31488"/>
        <dbReference type="ChEBI" id="CHEBI:57817"/>
    </reaction>
    <physiologicalReaction direction="left-to-right" evidence="12">
        <dbReference type="Rhea" id="RHEA:33552"/>
    </physiologicalReaction>
</comment>
<feature type="transmembrane region" description="Helical" evidence="13">
    <location>
        <begin position="28"/>
        <end position="49"/>
    </location>
</feature>
<evidence type="ECO:0000256" key="12">
    <source>
        <dbReference type="ARBA" id="ARBA00049511"/>
    </source>
</evidence>
<keyword evidence="6 13" id="KW-0378">Hydrolase</keyword>
<comment type="similarity">
    <text evidence="4 13">Belongs to the alkaline ceramidase family.</text>
</comment>
<evidence type="ECO:0000256" key="7">
    <source>
        <dbReference type="ARBA" id="ARBA00022919"/>
    </source>
</evidence>
<dbReference type="PANTHER" id="PTHR46139">
    <property type="entry name" value="ALKALINE CERAMIDASE"/>
    <property type="match status" value="1"/>
</dbReference>